<dbReference type="RefSeq" id="WP_167082846.1">
    <property type="nucleotide sequence ID" value="NZ_BAAADC010000001.1"/>
</dbReference>
<accession>A0A846MZM9</accession>
<evidence type="ECO:0000313" key="2">
    <source>
        <dbReference type="EMBL" id="NIK88695.1"/>
    </source>
</evidence>
<reference evidence="2 3" key="1">
    <citation type="submission" date="2020-03" db="EMBL/GenBank/DDBJ databases">
        <title>Genomic Encyclopedia of Type Strains, Phase IV (KMG-IV): sequencing the most valuable type-strain genomes for metagenomic binning, comparative biology and taxonomic classification.</title>
        <authorList>
            <person name="Goeker M."/>
        </authorList>
    </citation>
    <scope>NUCLEOTIDE SEQUENCE [LARGE SCALE GENOMIC DNA]</scope>
    <source>
        <strain evidence="2 3">DSM 19867</strain>
    </source>
</reference>
<proteinExistence type="predicted"/>
<evidence type="ECO:0000256" key="1">
    <source>
        <dbReference type="SAM" id="SignalP"/>
    </source>
</evidence>
<gene>
    <name evidence="2" type="ORF">FHS83_002013</name>
</gene>
<keyword evidence="1" id="KW-0732">Signal</keyword>
<evidence type="ECO:0000313" key="3">
    <source>
        <dbReference type="Proteomes" id="UP000570514"/>
    </source>
</evidence>
<protein>
    <submittedName>
        <fullName evidence="2">Uncharacterized protein</fullName>
    </submittedName>
</protein>
<feature type="chain" id="PRO_5032412118" evidence="1">
    <location>
        <begin position="20"/>
        <end position="193"/>
    </location>
</feature>
<dbReference type="EMBL" id="JAASRM010000001">
    <property type="protein sequence ID" value="NIK88695.1"/>
    <property type="molecule type" value="Genomic_DNA"/>
</dbReference>
<sequence length="193" mass="21089">MKKAFAAACMVLFAMRAEAFPYKESGQAVAYAMPAIAITVALSKHDYKGLAQLTVVTGLTYGTAYALKQIVRSCRPYAKIPGGGCAGGAWDSFPSTTSALASGPSSFMWNRYGADWGIPMFIVSKYPSWAMQKAKKNKLWDGLATTAISFGYNQIFTTRYHRPWDHTEERGFFTGMFGTDDGDGAMATVGYRF</sequence>
<dbReference type="Proteomes" id="UP000570514">
    <property type="component" value="Unassembled WGS sequence"/>
</dbReference>
<comment type="caution">
    <text evidence="2">The sequence shown here is derived from an EMBL/GenBank/DDBJ whole genome shotgun (WGS) entry which is preliminary data.</text>
</comment>
<keyword evidence="3" id="KW-1185">Reference proteome</keyword>
<organism evidence="2 3">
    <name type="scientific">Rhizomicrobium palustre</name>
    <dbReference type="NCBI Taxonomy" id="189966"/>
    <lineage>
        <taxon>Bacteria</taxon>
        <taxon>Pseudomonadati</taxon>
        <taxon>Pseudomonadota</taxon>
        <taxon>Alphaproteobacteria</taxon>
        <taxon>Micropepsales</taxon>
        <taxon>Micropepsaceae</taxon>
        <taxon>Rhizomicrobium</taxon>
    </lineage>
</organism>
<feature type="signal peptide" evidence="1">
    <location>
        <begin position="1"/>
        <end position="19"/>
    </location>
</feature>
<dbReference type="AlphaFoldDB" id="A0A846MZM9"/>
<name>A0A846MZM9_9PROT</name>